<feature type="transmembrane region" description="Helical" evidence="9">
    <location>
        <begin position="101"/>
        <end position="122"/>
    </location>
</feature>
<feature type="domain" description="Potassium channel" evidence="10">
    <location>
        <begin position="90"/>
        <end position="150"/>
    </location>
</feature>
<dbReference type="GO" id="GO:0030322">
    <property type="term" value="P:stabilization of membrane potential"/>
    <property type="evidence" value="ECO:0007669"/>
    <property type="project" value="TreeGrafter"/>
</dbReference>
<dbReference type="PANTHER" id="PTHR11003">
    <property type="entry name" value="POTASSIUM CHANNEL, SUBFAMILY K"/>
    <property type="match status" value="1"/>
</dbReference>
<evidence type="ECO:0000256" key="7">
    <source>
        <dbReference type="ARBA" id="ARBA00023303"/>
    </source>
</evidence>
<evidence type="ECO:0000256" key="3">
    <source>
        <dbReference type="ARBA" id="ARBA00022692"/>
    </source>
</evidence>
<evidence type="ECO:0000313" key="11">
    <source>
        <dbReference type="EMBL" id="KAJ8045397.1"/>
    </source>
</evidence>
<protein>
    <submittedName>
        <fullName evidence="11">Potassium channel subfamily K member 6</fullName>
    </submittedName>
</protein>
<evidence type="ECO:0000259" key="10">
    <source>
        <dbReference type="Pfam" id="PF07885"/>
    </source>
</evidence>
<dbReference type="OrthoDB" id="297496at2759"/>
<keyword evidence="5 8" id="KW-0406">Ion transport</keyword>
<evidence type="ECO:0000256" key="5">
    <source>
        <dbReference type="ARBA" id="ARBA00023065"/>
    </source>
</evidence>
<sequence length="315" mass="35073">MGDHTCFTGSWSRLLCLGIVYVVYLSLGAIMFSRIEGPEEQRLSNEVITKKAAFLAKFDCIDEKEFDELVLSLRDAWEFGLPVISVNETLPISSWDFSSSFFFSTTLLTTIGFGAVTPLTSVGKVACIFYTLFGIPLTFLFVGTLTYIITKPVRKLLDVMISKWESFIPELGIRLLHLLLLVVFVAGIFFIVPAVIFDILEPTWSFLDAIYFTFISLTTVGLGDFVPGFNVGATYMSQRAFYQIATSVYLIVGICMMFLIVEFCILIPTVGQIWDVVSPVSSRRNSTSKANEKAKLKESLQQLTEYSSIGGGTEN</sequence>
<dbReference type="InterPro" id="IPR003280">
    <property type="entry name" value="2pore_dom_K_chnl"/>
</dbReference>
<dbReference type="Pfam" id="PF07885">
    <property type="entry name" value="Ion_trans_2"/>
    <property type="match status" value="2"/>
</dbReference>
<evidence type="ECO:0000256" key="9">
    <source>
        <dbReference type="SAM" id="Phobius"/>
    </source>
</evidence>
<feature type="transmembrane region" description="Helical" evidence="9">
    <location>
        <begin position="209"/>
        <end position="236"/>
    </location>
</feature>
<organism evidence="11 12">
    <name type="scientific">Holothuria leucospilota</name>
    <name type="common">Black long sea cucumber</name>
    <name type="synonym">Mertensiothuria leucospilota</name>
    <dbReference type="NCBI Taxonomy" id="206669"/>
    <lineage>
        <taxon>Eukaryota</taxon>
        <taxon>Metazoa</taxon>
        <taxon>Echinodermata</taxon>
        <taxon>Eleutherozoa</taxon>
        <taxon>Echinozoa</taxon>
        <taxon>Holothuroidea</taxon>
        <taxon>Aspidochirotacea</taxon>
        <taxon>Aspidochirotida</taxon>
        <taxon>Holothuriidae</taxon>
        <taxon>Holothuria</taxon>
    </lineage>
</organism>
<dbReference type="InterPro" id="IPR013099">
    <property type="entry name" value="K_chnl_dom"/>
</dbReference>
<dbReference type="PRINTS" id="PR01333">
    <property type="entry name" value="2POREKCHANEL"/>
</dbReference>
<dbReference type="EMBL" id="JAIZAY010000003">
    <property type="protein sequence ID" value="KAJ8045397.1"/>
    <property type="molecule type" value="Genomic_DNA"/>
</dbReference>
<comment type="caution">
    <text evidence="11">The sequence shown here is derived from an EMBL/GenBank/DDBJ whole genome shotgun (WGS) entry which is preliminary data.</text>
</comment>
<feature type="domain" description="Potassium channel" evidence="10">
    <location>
        <begin position="186"/>
        <end position="262"/>
    </location>
</feature>
<accession>A0A9Q1CHG3</accession>
<keyword evidence="6 9" id="KW-0472">Membrane</keyword>
<evidence type="ECO:0000256" key="4">
    <source>
        <dbReference type="ARBA" id="ARBA00022989"/>
    </source>
</evidence>
<keyword evidence="7 8" id="KW-0407">Ion channel</keyword>
<dbReference type="Gene3D" id="1.10.287.70">
    <property type="match status" value="1"/>
</dbReference>
<comment type="similarity">
    <text evidence="8">Belongs to the two pore domain potassium channel (TC 1.A.1.8) family.</text>
</comment>
<reference evidence="11" key="1">
    <citation type="submission" date="2021-10" db="EMBL/GenBank/DDBJ databases">
        <title>Tropical sea cucumber genome reveals ecological adaptation and Cuvierian tubules defense mechanism.</title>
        <authorList>
            <person name="Chen T."/>
        </authorList>
    </citation>
    <scope>NUCLEOTIDE SEQUENCE</scope>
    <source>
        <strain evidence="11">Nanhai2018</strain>
        <tissue evidence="11">Muscle</tissue>
    </source>
</reference>
<gene>
    <name evidence="11" type="ORF">HOLleu_08402</name>
</gene>
<evidence type="ECO:0000313" key="12">
    <source>
        <dbReference type="Proteomes" id="UP001152320"/>
    </source>
</evidence>
<name>A0A9Q1CHG3_HOLLE</name>
<keyword evidence="12" id="KW-1185">Reference proteome</keyword>
<dbReference type="AlphaFoldDB" id="A0A9Q1CHG3"/>
<feature type="transmembrane region" description="Helical" evidence="9">
    <location>
        <begin position="171"/>
        <end position="197"/>
    </location>
</feature>
<keyword evidence="3 8" id="KW-0812">Transmembrane</keyword>
<feature type="transmembrane region" description="Helical" evidence="9">
    <location>
        <begin position="12"/>
        <end position="32"/>
    </location>
</feature>
<proteinExistence type="inferred from homology"/>
<feature type="transmembrane region" description="Helical" evidence="9">
    <location>
        <begin position="128"/>
        <end position="150"/>
    </location>
</feature>
<dbReference type="SUPFAM" id="SSF81324">
    <property type="entry name" value="Voltage-gated potassium channels"/>
    <property type="match status" value="2"/>
</dbReference>
<evidence type="ECO:0000256" key="1">
    <source>
        <dbReference type="ARBA" id="ARBA00004141"/>
    </source>
</evidence>
<comment type="subcellular location">
    <subcellularLocation>
        <location evidence="1">Membrane</location>
        <topology evidence="1">Multi-pass membrane protein</topology>
    </subcellularLocation>
</comment>
<feature type="transmembrane region" description="Helical" evidence="9">
    <location>
        <begin position="248"/>
        <end position="274"/>
    </location>
</feature>
<dbReference type="PANTHER" id="PTHR11003:SF330">
    <property type="entry name" value="POTASSIUM CHANNEL DOMAIN-CONTAINING PROTEIN"/>
    <property type="match status" value="1"/>
</dbReference>
<keyword evidence="4 9" id="KW-1133">Transmembrane helix</keyword>
<dbReference type="Proteomes" id="UP001152320">
    <property type="component" value="Chromosome 3"/>
</dbReference>
<evidence type="ECO:0000256" key="8">
    <source>
        <dbReference type="RuleBase" id="RU003857"/>
    </source>
</evidence>
<dbReference type="GO" id="GO:0015271">
    <property type="term" value="F:outward rectifier potassium channel activity"/>
    <property type="evidence" value="ECO:0007669"/>
    <property type="project" value="TreeGrafter"/>
</dbReference>
<evidence type="ECO:0000256" key="2">
    <source>
        <dbReference type="ARBA" id="ARBA00022448"/>
    </source>
</evidence>
<keyword evidence="2 8" id="KW-0813">Transport</keyword>
<dbReference type="GO" id="GO:0005886">
    <property type="term" value="C:plasma membrane"/>
    <property type="evidence" value="ECO:0007669"/>
    <property type="project" value="TreeGrafter"/>
</dbReference>
<dbReference type="GO" id="GO:0022841">
    <property type="term" value="F:potassium ion leak channel activity"/>
    <property type="evidence" value="ECO:0007669"/>
    <property type="project" value="TreeGrafter"/>
</dbReference>
<evidence type="ECO:0000256" key="6">
    <source>
        <dbReference type="ARBA" id="ARBA00023136"/>
    </source>
</evidence>